<dbReference type="GeneID" id="68107119"/>
<sequence length="721" mass="84482">MSLAELDSNVISNMFSFGLWSALDIESLKYTCKSFYHLLSGGGGGFISQQPQETFHNTASRSQPQIHLSDSLRNQLESLYLPRVVIQIGVNVNFSSEQEQEQPYSPLICEIQKIFQNKCRKISSQEIEIEIQWPTNPGILCNENTEWCKIWKYLDSAHMESDKNGNREILTEFLHTHFSTTTTTTRDEIMRREEELLRSLDDDHENTESLDHENIKDGKMKKFTREYFSLHEETQLRNVNHEKETSESQQKMEQESYLSIHELLYSWKTKFSKNGEFSKLIDSKWNFNACRLLDKFILHIYFVPCESDRSIQYSTQQLEDSISASMSHPKRKTFQKVKNFIKPYGKIYDRNGFDKYCFLRFDEWPTSHAELKYSVFVKILLYYLFKDFLIEKIEKQCIMNLKQVYDAESINYLKTLLEEENRQLTNSQAGSEETVELSVTRQSLRNFLLLEKNVIKAYQHAVLKLCDSASSNDTNAFSKMLSIVPSSKHPSRYLPVLYIQEHLTFMSLENMNDRMRIAFLQMYLKCIFASELKISDSMRRHYEEQIGMKSRNGISCSTENSIHSLTTLTFTFETLEFDRTITKMKHNIVKFPTFPSTSLANLTHHRPAHLRLFEETSVLGRADRFVLEKICPVQWLCCCNASMIACCCCTTWWCGCYRPADCPDFMQWLGFPSWLYYFICDKHRWLPSFDCGLCCDVLCCNSAEEFSSFRVYKDATVNDDF</sequence>
<proteinExistence type="predicted"/>
<evidence type="ECO:0000313" key="2">
    <source>
        <dbReference type="Proteomes" id="UP000816034"/>
    </source>
</evidence>
<reference evidence="1 2" key="1">
    <citation type="journal article" date="2018" name="BMC Genomics">
        <title>The genome of Naegleria lovaniensis, the basis for a comparative approach to unravel pathogenicity factors of the human pathogenic amoeba N. fowleri.</title>
        <authorList>
            <person name="Liechti N."/>
            <person name="Schurch N."/>
            <person name="Bruggmann R."/>
            <person name="Wittwer M."/>
        </authorList>
    </citation>
    <scope>NUCLEOTIDE SEQUENCE [LARGE SCALE GENOMIC DNA]</scope>
    <source>
        <strain evidence="1 2">ATCC 30569</strain>
    </source>
</reference>
<dbReference type="RefSeq" id="XP_044553258.1">
    <property type="nucleotide sequence ID" value="XM_044690678.1"/>
</dbReference>
<dbReference type="EMBL" id="PYSW02000008">
    <property type="protein sequence ID" value="KAG2389266.1"/>
    <property type="molecule type" value="Genomic_DNA"/>
</dbReference>
<keyword evidence="2" id="KW-1185">Reference proteome</keyword>
<gene>
    <name evidence="1" type="ORF">C9374_014666</name>
</gene>
<comment type="caution">
    <text evidence="1">The sequence shown here is derived from an EMBL/GenBank/DDBJ whole genome shotgun (WGS) entry which is preliminary data.</text>
</comment>
<evidence type="ECO:0000313" key="1">
    <source>
        <dbReference type="EMBL" id="KAG2389266.1"/>
    </source>
</evidence>
<organism evidence="1 2">
    <name type="scientific">Naegleria lovaniensis</name>
    <name type="common">Amoeba</name>
    <dbReference type="NCBI Taxonomy" id="51637"/>
    <lineage>
        <taxon>Eukaryota</taxon>
        <taxon>Discoba</taxon>
        <taxon>Heterolobosea</taxon>
        <taxon>Tetramitia</taxon>
        <taxon>Eutetramitia</taxon>
        <taxon>Vahlkampfiidae</taxon>
        <taxon>Naegleria</taxon>
    </lineage>
</organism>
<dbReference type="AlphaFoldDB" id="A0AA88GVM5"/>
<accession>A0AA88GVM5</accession>
<dbReference type="Proteomes" id="UP000816034">
    <property type="component" value="Unassembled WGS sequence"/>
</dbReference>
<protein>
    <submittedName>
        <fullName evidence="1">Uncharacterized protein</fullName>
    </submittedName>
</protein>
<name>A0AA88GVM5_NAELO</name>